<dbReference type="InterPro" id="IPR009776">
    <property type="entry name" value="Spore_0_M"/>
</dbReference>
<name>A0A9D7SSR1_9BACT</name>
<evidence type="ECO:0000313" key="1">
    <source>
        <dbReference type="EMBL" id="MBK9981172.1"/>
    </source>
</evidence>
<comment type="caution">
    <text evidence="1">The sequence shown here is derived from an EMBL/GenBank/DDBJ whole genome shotgun (WGS) entry which is preliminary data.</text>
</comment>
<dbReference type="Pfam" id="PF07070">
    <property type="entry name" value="Spo0M"/>
    <property type="match status" value="1"/>
</dbReference>
<dbReference type="AlphaFoldDB" id="A0A9D7SSR1"/>
<protein>
    <submittedName>
        <fullName evidence="1">Sporulation protein</fullName>
    </submittedName>
</protein>
<proteinExistence type="predicted"/>
<accession>A0A9D7SSR1</accession>
<reference evidence="1 2" key="1">
    <citation type="submission" date="2020-10" db="EMBL/GenBank/DDBJ databases">
        <title>Connecting structure to function with the recovery of over 1000 high-quality activated sludge metagenome-assembled genomes encoding full-length rRNA genes using long-read sequencing.</title>
        <authorList>
            <person name="Singleton C.M."/>
            <person name="Petriglieri F."/>
            <person name="Kristensen J.M."/>
            <person name="Kirkegaard R.H."/>
            <person name="Michaelsen T.Y."/>
            <person name="Andersen M.H."/>
            <person name="Karst S.M."/>
            <person name="Dueholm M.S."/>
            <person name="Nielsen P.H."/>
            <person name="Albertsen M."/>
        </authorList>
    </citation>
    <scope>NUCLEOTIDE SEQUENCE [LARGE SCALE GENOMIC DNA]</scope>
    <source>
        <strain evidence="1">Ribe_18-Q3-R11-54_MAXAC.273</strain>
    </source>
</reference>
<gene>
    <name evidence="1" type="ORF">IPP15_01880</name>
</gene>
<evidence type="ECO:0000313" key="2">
    <source>
        <dbReference type="Proteomes" id="UP000808337"/>
    </source>
</evidence>
<dbReference type="Proteomes" id="UP000808337">
    <property type="component" value="Unassembled WGS sequence"/>
</dbReference>
<dbReference type="EMBL" id="JADKGY010000001">
    <property type="protein sequence ID" value="MBK9981172.1"/>
    <property type="molecule type" value="Genomic_DNA"/>
</dbReference>
<sequence>MFGKVKRWLGIEGVKVELVLPEQVVASSGVIEGKLRFYSMHTQKVKSVRVTLTEKYTRGRWKNKLADLYKLAEIELTEEIIVPAEETLELDFELPFTLVKSDMDHIGDKNFVLQNVVNAAKFIKNVKSEFTLEAEADIEGTALNPFDKKEVNIV</sequence>
<organism evidence="1 2">
    <name type="scientific">Candidatus Opimibacter skivensis</name>
    <dbReference type="NCBI Taxonomy" id="2982028"/>
    <lineage>
        <taxon>Bacteria</taxon>
        <taxon>Pseudomonadati</taxon>
        <taxon>Bacteroidota</taxon>
        <taxon>Saprospiria</taxon>
        <taxon>Saprospirales</taxon>
        <taxon>Saprospiraceae</taxon>
        <taxon>Candidatus Opimibacter</taxon>
    </lineage>
</organism>